<keyword evidence="2" id="KW-0812">Transmembrane</keyword>
<feature type="compositionally biased region" description="Acidic residues" evidence="1">
    <location>
        <begin position="260"/>
        <end position="269"/>
    </location>
</feature>
<dbReference type="Proteomes" id="UP001595823">
    <property type="component" value="Unassembled WGS sequence"/>
</dbReference>
<evidence type="ECO:0008006" key="5">
    <source>
        <dbReference type="Google" id="ProtNLM"/>
    </source>
</evidence>
<sequence length="292" mass="32753">MPASVLLALLAITALVALTPALVRRHDKEERLLRERLDHPVRVLDRESPLETRLSTMPEHPLSAPVTAPPQGLGDAEDSDGEPVAPRSRLWSRRGRRAAESVRLKKLRSSDDEGSEMTDWEIADARRLWWQGRHRRILYILLGLTVLQLAGVVLLGPGFWSGLALSAVCLVAYLRFLRMRALRLGRERRVADRRAAREVPVDELLEEEDGGDGVYVPEQSRFEVEEPDEADFDDESAGDVPEERESYLFGDGSIAFQEEVGSDDVEPLEDDRRDSGGGIRGRSYDAPARLDR</sequence>
<accession>A0ABV8TSM6</accession>
<evidence type="ECO:0000256" key="2">
    <source>
        <dbReference type="SAM" id="Phobius"/>
    </source>
</evidence>
<keyword evidence="4" id="KW-1185">Reference proteome</keyword>
<feature type="transmembrane region" description="Helical" evidence="2">
    <location>
        <begin position="136"/>
        <end position="153"/>
    </location>
</feature>
<protein>
    <recommendedName>
        <fullName evidence="5">Transmembrane protein</fullName>
    </recommendedName>
</protein>
<keyword evidence="2" id="KW-0472">Membrane</keyword>
<feature type="region of interest" description="Disordered" evidence="1">
    <location>
        <begin position="48"/>
        <end position="92"/>
    </location>
</feature>
<evidence type="ECO:0000313" key="3">
    <source>
        <dbReference type="EMBL" id="MFC4333750.1"/>
    </source>
</evidence>
<reference evidence="4" key="1">
    <citation type="journal article" date="2019" name="Int. J. Syst. Evol. Microbiol.">
        <title>The Global Catalogue of Microorganisms (GCM) 10K type strain sequencing project: providing services to taxonomists for standard genome sequencing and annotation.</title>
        <authorList>
            <consortium name="The Broad Institute Genomics Platform"/>
            <consortium name="The Broad Institute Genome Sequencing Center for Infectious Disease"/>
            <person name="Wu L."/>
            <person name="Ma J."/>
        </authorList>
    </citation>
    <scope>NUCLEOTIDE SEQUENCE [LARGE SCALE GENOMIC DNA]</scope>
    <source>
        <strain evidence="4">IBRC-M 10908</strain>
    </source>
</reference>
<dbReference type="EMBL" id="JBHSDK010000001">
    <property type="protein sequence ID" value="MFC4333750.1"/>
    <property type="molecule type" value="Genomic_DNA"/>
</dbReference>
<dbReference type="RefSeq" id="WP_380617484.1">
    <property type="nucleotide sequence ID" value="NZ_JBHSDK010000001.1"/>
</dbReference>
<feature type="region of interest" description="Disordered" evidence="1">
    <location>
        <begin position="225"/>
        <end position="244"/>
    </location>
</feature>
<proteinExistence type="predicted"/>
<comment type="caution">
    <text evidence="3">The sequence shown here is derived from an EMBL/GenBank/DDBJ whole genome shotgun (WGS) entry which is preliminary data.</text>
</comment>
<feature type="transmembrane region" description="Helical" evidence="2">
    <location>
        <begin position="6"/>
        <end position="23"/>
    </location>
</feature>
<evidence type="ECO:0000256" key="1">
    <source>
        <dbReference type="SAM" id="MobiDB-lite"/>
    </source>
</evidence>
<gene>
    <name evidence="3" type="ORF">ACFPET_00870</name>
</gene>
<name>A0ABV8TSM6_9ACTN</name>
<feature type="transmembrane region" description="Helical" evidence="2">
    <location>
        <begin position="159"/>
        <end position="177"/>
    </location>
</feature>
<feature type="compositionally biased region" description="Acidic residues" evidence="1">
    <location>
        <begin position="225"/>
        <end position="240"/>
    </location>
</feature>
<keyword evidence="2" id="KW-1133">Transmembrane helix</keyword>
<evidence type="ECO:0000313" key="4">
    <source>
        <dbReference type="Proteomes" id="UP001595823"/>
    </source>
</evidence>
<organism evidence="3 4">
    <name type="scientific">Salininema proteolyticum</name>
    <dbReference type="NCBI Taxonomy" id="1607685"/>
    <lineage>
        <taxon>Bacteria</taxon>
        <taxon>Bacillati</taxon>
        <taxon>Actinomycetota</taxon>
        <taxon>Actinomycetes</taxon>
        <taxon>Glycomycetales</taxon>
        <taxon>Glycomycetaceae</taxon>
        <taxon>Salininema</taxon>
    </lineage>
</organism>
<feature type="region of interest" description="Disordered" evidence="1">
    <location>
        <begin position="258"/>
        <end position="292"/>
    </location>
</feature>